<dbReference type="EMBL" id="BJWL01000022">
    <property type="protein sequence ID" value="GFZ10772.1"/>
    <property type="molecule type" value="Genomic_DNA"/>
</dbReference>
<feature type="compositionally biased region" description="Gly residues" evidence="1">
    <location>
        <begin position="224"/>
        <end position="236"/>
    </location>
</feature>
<proteinExistence type="predicted"/>
<accession>A0A7J0GJ51</accession>
<name>A0A7J0GJ51_9ERIC</name>
<keyword evidence="3" id="KW-1185">Reference proteome</keyword>
<reference evidence="2 3" key="1">
    <citation type="submission" date="2019-07" db="EMBL/GenBank/DDBJ databases">
        <title>De Novo Assembly of kiwifruit Actinidia rufa.</title>
        <authorList>
            <person name="Sugita-Konishi S."/>
            <person name="Sato K."/>
            <person name="Mori E."/>
            <person name="Abe Y."/>
            <person name="Kisaki G."/>
            <person name="Hamano K."/>
            <person name="Suezawa K."/>
            <person name="Otani M."/>
            <person name="Fukuda T."/>
            <person name="Manabe T."/>
            <person name="Gomi K."/>
            <person name="Tabuchi M."/>
            <person name="Akimitsu K."/>
            <person name="Kataoka I."/>
        </authorList>
    </citation>
    <scope>NUCLEOTIDE SEQUENCE [LARGE SCALE GENOMIC DNA]</scope>
    <source>
        <strain evidence="3">cv. Fuchu</strain>
    </source>
</reference>
<evidence type="ECO:0000256" key="1">
    <source>
        <dbReference type="SAM" id="MobiDB-lite"/>
    </source>
</evidence>
<evidence type="ECO:0000313" key="3">
    <source>
        <dbReference type="Proteomes" id="UP000585474"/>
    </source>
</evidence>
<feature type="compositionally biased region" description="Basic and acidic residues" evidence="1">
    <location>
        <begin position="171"/>
        <end position="183"/>
    </location>
</feature>
<feature type="compositionally biased region" description="Basic and acidic residues" evidence="1">
    <location>
        <begin position="249"/>
        <end position="261"/>
    </location>
</feature>
<feature type="region of interest" description="Disordered" evidence="1">
    <location>
        <begin position="163"/>
        <end position="188"/>
    </location>
</feature>
<organism evidence="2 3">
    <name type="scientific">Actinidia rufa</name>
    <dbReference type="NCBI Taxonomy" id="165716"/>
    <lineage>
        <taxon>Eukaryota</taxon>
        <taxon>Viridiplantae</taxon>
        <taxon>Streptophyta</taxon>
        <taxon>Embryophyta</taxon>
        <taxon>Tracheophyta</taxon>
        <taxon>Spermatophyta</taxon>
        <taxon>Magnoliopsida</taxon>
        <taxon>eudicotyledons</taxon>
        <taxon>Gunneridae</taxon>
        <taxon>Pentapetalae</taxon>
        <taxon>asterids</taxon>
        <taxon>Ericales</taxon>
        <taxon>Actinidiaceae</taxon>
        <taxon>Actinidia</taxon>
    </lineage>
</organism>
<gene>
    <name evidence="2" type="ORF">Acr_22g0001700</name>
</gene>
<protein>
    <submittedName>
        <fullName evidence="2">Uncharacterized protein</fullName>
    </submittedName>
</protein>
<dbReference type="AlphaFoldDB" id="A0A7J0GJ51"/>
<sequence length="298" mass="32916">MTPGLSPFRLCFLLRSIRVKKKEGGDDWDDLAVAAAGESPVNEQVGNGLDRRGLRCREKLWWPNLVFEVFRRRVRRRVRLERESGMGPLRLLLERSTSERRRGEGGDCEWDLAGEVVAGEVDEFEVGEGGDGVEGGVEAVAVEVEEAEVVEGRERVDGAAEVEEGEGEAVTWRREAGGGERGGRRSSGLLGRRSRRRVVGKGRVQLKRRLPWVSAWERKRRSGVVGGDGGGGGARVCGGREEDEEEREENERMDLHGHGIGRELDDGVVKRESVKFLPLSPEIISRRWNDGGGGRGVA</sequence>
<dbReference type="Proteomes" id="UP000585474">
    <property type="component" value="Unassembled WGS sequence"/>
</dbReference>
<evidence type="ECO:0000313" key="2">
    <source>
        <dbReference type="EMBL" id="GFZ10772.1"/>
    </source>
</evidence>
<feature type="region of interest" description="Disordered" evidence="1">
    <location>
        <begin position="223"/>
        <end position="261"/>
    </location>
</feature>
<comment type="caution">
    <text evidence="2">The sequence shown here is derived from an EMBL/GenBank/DDBJ whole genome shotgun (WGS) entry which is preliminary data.</text>
</comment>